<gene>
    <name evidence="2" type="ORF">GCM10022211_02420</name>
</gene>
<dbReference type="EMBL" id="BAAAZD010000001">
    <property type="protein sequence ID" value="GAA3996797.1"/>
    <property type="molecule type" value="Genomic_DNA"/>
</dbReference>
<reference evidence="3" key="1">
    <citation type="journal article" date="2019" name="Int. J. Syst. Evol. Microbiol.">
        <title>The Global Catalogue of Microorganisms (GCM) 10K type strain sequencing project: providing services to taxonomists for standard genome sequencing and annotation.</title>
        <authorList>
            <consortium name="The Broad Institute Genomics Platform"/>
            <consortium name="The Broad Institute Genome Sequencing Center for Infectious Disease"/>
            <person name="Wu L."/>
            <person name="Ma J."/>
        </authorList>
    </citation>
    <scope>NUCLEOTIDE SEQUENCE [LARGE SCALE GENOMIC DNA]</scope>
    <source>
        <strain evidence="3">JCM 16603</strain>
    </source>
</reference>
<accession>A0ABP7RFR7</accession>
<evidence type="ECO:0000313" key="3">
    <source>
        <dbReference type="Proteomes" id="UP001501310"/>
    </source>
</evidence>
<keyword evidence="3" id="KW-1185">Reference proteome</keyword>
<proteinExistence type="predicted"/>
<feature type="coiled-coil region" evidence="1">
    <location>
        <begin position="25"/>
        <end position="52"/>
    </location>
</feature>
<comment type="caution">
    <text evidence="2">The sequence shown here is derived from an EMBL/GenBank/DDBJ whole genome shotgun (WGS) entry which is preliminary data.</text>
</comment>
<evidence type="ECO:0000313" key="2">
    <source>
        <dbReference type="EMBL" id="GAA3996797.1"/>
    </source>
</evidence>
<protein>
    <submittedName>
        <fullName evidence="2">Uncharacterized protein</fullName>
    </submittedName>
</protein>
<organism evidence="2 3">
    <name type="scientific">Sphingomonas humi</name>
    <dbReference type="NCBI Taxonomy" id="335630"/>
    <lineage>
        <taxon>Bacteria</taxon>
        <taxon>Pseudomonadati</taxon>
        <taxon>Pseudomonadota</taxon>
        <taxon>Alphaproteobacteria</taxon>
        <taxon>Sphingomonadales</taxon>
        <taxon>Sphingomonadaceae</taxon>
        <taxon>Sphingomonas</taxon>
    </lineage>
</organism>
<keyword evidence="1" id="KW-0175">Coiled coil</keyword>
<name>A0ABP7RFR7_9SPHN</name>
<sequence length="120" mass="12817">MLHGKGEVMRRQVIEQTAMDVAHQVRAVEDSIEAALIELAELQNRMIRARSVAGVGIATGHDALEQVVVSLQGLIHARGGMAQCHAALVTAKEQVPGLRTVSFGDGLECPDKVAQLRVVS</sequence>
<evidence type="ECO:0000256" key="1">
    <source>
        <dbReference type="SAM" id="Coils"/>
    </source>
</evidence>
<dbReference type="Proteomes" id="UP001501310">
    <property type="component" value="Unassembled WGS sequence"/>
</dbReference>